<evidence type="ECO:0000256" key="4">
    <source>
        <dbReference type="ARBA" id="ARBA00022741"/>
    </source>
</evidence>
<comment type="catalytic activity">
    <reaction evidence="8">
        <text>tRNA(Trp) + L-tryptophan + ATP = L-tryptophyl-tRNA(Trp) + AMP + diphosphate + H(+)</text>
        <dbReference type="Rhea" id="RHEA:24080"/>
        <dbReference type="Rhea" id="RHEA-COMP:9671"/>
        <dbReference type="Rhea" id="RHEA-COMP:9705"/>
        <dbReference type="ChEBI" id="CHEBI:15378"/>
        <dbReference type="ChEBI" id="CHEBI:30616"/>
        <dbReference type="ChEBI" id="CHEBI:33019"/>
        <dbReference type="ChEBI" id="CHEBI:57912"/>
        <dbReference type="ChEBI" id="CHEBI:78442"/>
        <dbReference type="ChEBI" id="CHEBI:78535"/>
        <dbReference type="ChEBI" id="CHEBI:456215"/>
        <dbReference type="EC" id="6.1.1.2"/>
    </reaction>
</comment>
<dbReference type="EMBL" id="MFUJ01000002">
    <property type="protein sequence ID" value="OGI79543.1"/>
    <property type="molecule type" value="Genomic_DNA"/>
</dbReference>
<evidence type="ECO:0000256" key="8">
    <source>
        <dbReference type="ARBA" id="ARBA00049929"/>
    </source>
</evidence>
<dbReference type="GO" id="GO:0004830">
    <property type="term" value="F:tryptophan-tRNA ligase activity"/>
    <property type="evidence" value="ECO:0007669"/>
    <property type="project" value="UniProtKB-UniRule"/>
</dbReference>
<dbReference type="CDD" id="cd00806">
    <property type="entry name" value="TrpRS_core"/>
    <property type="match status" value="1"/>
</dbReference>
<evidence type="ECO:0000256" key="9">
    <source>
        <dbReference type="NCBIfam" id="TIGR00233"/>
    </source>
</evidence>
<dbReference type="InterPro" id="IPR050203">
    <property type="entry name" value="Trp-tRNA_synthetase"/>
</dbReference>
<keyword evidence="7 10" id="KW-0030">Aminoacyl-tRNA synthetase</keyword>
<dbReference type="GO" id="GO:0006436">
    <property type="term" value="P:tryptophanyl-tRNA aminoacylation"/>
    <property type="evidence" value="ECO:0007669"/>
    <property type="project" value="UniProtKB-UniRule"/>
</dbReference>
<dbReference type="InterPro" id="IPR014729">
    <property type="entry name" value="Rossmann-like_a/b/a_fold"/>
</dbReference>
<evidence type="ECO:0000256" key="5">
    <source>
        <dbReference type="ARBA" id="ARBA00022840"/>
    </source>
</evidence>
<keyword evidence="5 10" id="KW-0067">ATP-binding</keyword>
<dbReference type="NCBIfam" id="TIGR00233">
    <property type="entry name" value="trpS"/>
    <property type="match status" value="1"/>
</dbReference>
<dbReference type="EC" id="6.1.1.2" evidence="2 9"/>
<comment type="similarity">
    <text evidence="1 10">Belongs to the class-I aminoacyl-tRNA synthetase family.</text>
</comment>
<dbReference type="GO" id="GO:0005829">
    <property type="term" value="C:cytosol"/>
    <property type="evidence" value="ECO:0007669"/>
    <property type="project" value="TreeGrafter"/>
</dbReference>
<dbReference type="Gene3D" id="1.10.240.10">
    <property type="entry name" value="Tyrosyl-Transfer RNA Synthetase"/>
    <property type="match status" value="1"/>
</dbReference>
<comment type="caution">
    <text evidence="11">The sequence shown here is derived from an EMBL/GenBank/DDBJ whole genome shotgun (WGS) entry which is preliminary data.</text>
</comment>
<dbReference type="Gene3D" id="3.40.50.620">
    <property type="entry name" value="HUPs"/>
    <property type="match status" value="1"/>
</dbReference>
<dbReference type="GO" id="GO:0005524">
    <property type="term" value="F:ATP binding"/>
    <property type="evidence" value="ECO:0007669"/>
    <property type="project" value="UniProtKB-KW"/>
</dbReference>
<evidence type="ECO:0000256" key="3">
    <source>
        <dbReference type="ARBA" id="ARBA00022598"/>
    </source>
</evidence>
<evidence type="ECO:0000256" key="6">
    <source>
        <dbReference type="ARBA" id="ARBA00022917"/>
    </source>
</evidence>
<dbReference type="FunFam" id="1.10.240.10:FF:000005">
    <property type="entry name" value="Tryptophan--tRNA ligase"/>
    <property type="match status" value="1"/>
</dbReference>
<name>A0A1F6WCB0_9BACT</name>
<dbReference type="AlphaFoldDB" id="A0A1F6WCB0"/>
<keyword evidence="6 10" id="KW-0648">Protein biosynthesis</keyword>
<dbReference type="PRINTS" id="PR01039">
    <property type="entry name" value="TRNASYNTHTRP"/>
</dbReference>
<keyword evidence="3 10" id="KW-0436">Ligase</keyword>
<evidence type="ECO:0000256" key="10">
    <source>
        <dbReference type="RuleBase" id="RU363036"/>
    </source>
</evidence>
<organism evidence="11 12">
    <name type="scientific">Candidatus Nomurabacteria bacterium RIFCSPHIGHO2_12_FULL_37_29</name>
    <dbReference type="NCBI Taxonomy" id="1801759"/>
    <lineage>
        <taxon>Bacteria</taxon>
        <taxon>Candidatus Nomuraibacteriota</taxon>
    </lineage>
</organism>
<evidence type="ECO:0000256" key="2">
    <source>
        <dbReference type="ARBA" id="ARBA00013161"/>
    </source>
</evidence>
<protein>
    <recommendedName>
        <fullName evidence="2 9">Tryptophan--tRNA ligase</fullName>
        <ecNumber evidence="2 9">6.1.1.2</ecNumber>
    </recommendedName>
</protein>
<evidence type="ECO:0000313" key="11">
    <source>
        <dbReference type="EMBL" id="OGI79543.1"/>
    </source>
</evidence>
<dbReference type="PANTHER" id="PTHR43766:SF1">
    <property type="entry name" value="TRYPTOPHAN--TRNA LIGASE, MITOCHONDRIAL"/>
    <property type="match status" value="1"/>
</dbReference>
<dbReference type="InterPro" id="IPR002305">
    <property type="entry name" value="aa-tRNA-synth_Ic"/>
</dbReference>
<dbReference type="InterPro" id="IPR002306">
    <property type="entry name" value="Trp-tRNA-ligase"/>
</dbReference>
<dbReference type="Proteomes" id="UP000177052">
    <property type="component" value="Unassembled WGS sequence"/>
</dbReference>
<sequence>MGNIEKIVLTGDRPTGRLHLGHYVGSIKNRIKLQNEVSKAFYMVADVQALTDNADNPQKIRNNVVEVVLDNLACGVDPKKTTFFIQSQVPEIAELTVFFMNLVTFQQLSHNPTIKTELKEKGFVESTPFGFLAYPVSQAADILFCKANTVPVGIDQMPVLEQANEIIKKFNATYGVDLFSKITGVVSNISRLVGIDGNSKMSKSLGNCIYLSDSDKEIEEKVMQAYTDPHHIHVEDKGKVEGNVVFTYLDVFDEDKKSVAELKAQYQKGGLGDVVLKKRLTKILVDLITPIRTKREEIAKDPELVMNILKKGTEIARKEAKKTMIEVRKALKIDYFD</sequence>
<keyword evidence="4 10" id="KW-0547">Nucleotide-binding</keyword>
<evidence type="ECO:0000256" key="1">
    <source>
        <dbReference type="ARBA" id="ARBA00005594"/>
    </source>
</evidence>
<evidence type="ECO:0000313" key="12">
    <source>
        <dbReference type="Proteomes" id="UP000177052"/>
    </source>
</evidence>
<dbReference type="SUPFAM" id="SSF52374">
    <property type="entry name" value="Nucleotidylyl transferase"/>
    <property type="match status" value="1"/>
</dbReference>
<dbReference type="Pfam" id="PF00579">
    <property type="entry name" value="tRNA-synt_1b"/>
    <property type="match status" value="1"/>
</dbReference>
<dbReference type="PANTHER" id="PTHR43766">
    <property type="entry name" value="TRYPTOPHAN--TRNA LIGASE, MITOCHONDRIAL"/>
    <property type="match status" value="1"/>
</dbReference>
<proteinExistence type="inferred from homology"/>
<dbReference type="InterPro" id="IPR001412">
    <property type="entry name" value="aa-tRNA-synth_I_CS"/>
</dbReference>
<dbReference type="PROSITE" id="PS00178">
    <property type="entry name" value="AA_TRNA_LIGASE_I"/>
    <property type="match status" value="1"/>
</dbReference>
<reference evidence="11 12" key="1">
    <citation type="journal article" date="2016" name="Nat. Commun.">
        <title>Thousands of microbial genomes shed light on interconnected biogeochemical processes in an aquifer system.</title>
        <authorList>
            <person name="Anantharaman K."/>
            <person name="Brown C.T."/>
            <person name="Hug L.A."/>
            <person name="Sharon I."/>
            <person name="Castelle C.J."/>
            <person name="Probst A.J."/>
            <person name="Thomas B.C."/>
            <person name="Singh A."/>
            <person name="Wilkins M.J."/>
            <person name="Karaoz U."/>
            <person name="Brodie E.L."/>
            <person name="Williams K.H."/>
            <person name="Hubbard S.S."/>
            <person name="Banfield J.F."/>
        </authorList>
    </citation>
    <scope>NUCLEOTIDE SEQUENCE [LARGE SCALE GENOMIC DNA]</scope>
</reference>
<accession>A0A1F6WCB0</accession>
<evidence type="ECO:0000256" key="7">
    <source>
        <dbReference type="ARBA" id="ARBA00023146"/>
    </source>
</evidence>
<gene>
    <name evidence="11" type="ORF">A3F19_02675</name>
</gene>